<dbReference type="GO" id="GO:0005829">
    <property type="term" value="C:cytosol"/>
    <property type="evidence" value="ECO:0007669"/>
    <property type="project" value="TreeGrafter"/>
</dbReference>
<dbReference type="HAMAP" id="MF_00272">
    <property type="entry name" value="GcvH"/>
    <property type="match status" value="1"/>
</dbReference>
<dbReference type="HOGENOM" id="CLU_097408_2_0_6"/>
<dbReference type="InterPro" id="IPR017453">
    <property type="entry name" value="GCV_H_sub"/>
</dbReference>
<dbReference type="PROSITE" id="PS50968">
    <property type="entry name" value="BIOTINYL_LIPOYL"/>
    <property type="match status" value="1"/>
</dbReference>
<dbReference type="STRING" id="314283.MED297_02647"/>
<dbReference type="CDD" id="cd06848">
    <property type="entry name" value="GCS_H"/>
    <property type="match status" value="1"/>
</dbReference>
<dbReference type="PROSITE" id="PS00189">
    <property type="entry name" value="LIPOYL"/>
    <property type="match status" value="1"/>
</dbReference>
<dbReference type="GO" id="GO:0009249">
    <property type="term" value="P:protein lipoylation"/>
    <property type="evidence" value="ECO:0007669"/>
    <property type="project" value="TreeGrafter"/>
</dbReference>
<evidence type="ECO:0000313" key="6">
    <source>
        <dbReference type="EMBL" id="EAR09483.1"/>
    </source>
</evidence>
<dbReference type="InterPro" id="IPR033753">
    <property type="entry name" value="GCV_H/Fam206"/>
</dbReference>
<reference evidence="6 7" key="1">
    <citation type="submission" date="2006-02" db="EMBL/GenBank/DDBJ databases">
        <authorList>
            <person name="Pinhassi J."/>
            <person name="Pedros-Alio C."/>
            <person name="Ferriera S."/>
            <person name="Johnson J."/>
            <person name="Kravitz S."/>
            <person name="Halpern A."/>
            <person name="Remington K."/>
            <person name="Beeson K."/>
            <person name="Tran B."/>
            <person name="Rogers Y.-H."/>
            <person name="Friedman R."/>
            <person name="Venter J.C."/>
        </authorList>
    </citation>
    <scope>NUCLEOTIDE SEQUENCE [LARGE SCALE GENOMIC DNA]</scope>
    <source>
        <strain evidence="6 7">MED297</strain>
    </source>
</reference>
<dbReference type="GO" id="GO:0019464">
    <property type="term" value="P:glycine decarboxylation via glycine cleavage system"/>
    <property type="evidence" value="ECO:0007669"/>
    <property type="project" value="UniProtKB-UniRule"/>
</dbReference>
<comment type="cofactor">
    <cofactor evidence="3">
        <name>(R)-lipoate</name>
        <dbReference type="ChEBI" id="CHEBI:83088"/>
    </cofactor>
    <text evidence="3">Binds 1 lipoyl cofactor covalently.</text>
</comment>
<dbReference type="GO" id="GO:0005960">
    <property type="term" value="C:glycine cleavage complex"/>
    <property type="evidence" value="ECO:0007669"/>
    <property type="project" value="InterPro"/>
</dbReference>
<dbReference type="Proteomes" id="UP000005953">
    <property type="component" value="Unassembled WGS sequence"/>
</dbReference>
<comment type="caution">
    <text evidence="6">The sequence shown here is derived from an EMBL/GenBank/DDBJ whole genome shotgun (WGS) entry which is preliminary data.</text>
</comment>
<dbReference type="PANTHER" id="PTHR11715">
    <property type="entry name" value="GLYCINE CLEAVAGE SYSTEM H PROTEIN"/>
    <property type="match status" value="1"/>
</dbReference>
<dbReference type="OrthoDB" id="9796712at2"/>
<dbReference type="InterPro" id="IPR003016">
    <property type="entry name" value="2-oxoA_DH_lipoyl-BS"/>
</dbReference>
<evidence type="ECO:0000313" key="7">
    <source>
        <dbReference type="Proteomes" id="UP000005953"/>
    </source>
</evidence>
<dbReference type="Gene3D" id="2.40.50.100">
    <property type="match status" value="1"/>
</dbReference>
<name>A4BEQ6_9GAMM</name>
<feature type="modified residue" description="N6-lipoyllysine" evidence="3 4">
    <location>
        <position position="65"/>
    </location>
</feature>
<evidence type="ECO:0000256" key="2">
    <source>
        <dbReference type="ARBA" id="ARBA00022823"/>
    </source>
</evidence>
<dbReference type="Pfam" id="PF01597">
    <property type="entry name" value="GCV_H"/>
    <property type="match status" value="1"/>
</dbReference>
<dbReference type="InterPro" id="IPR011053">
    <property type="entry name" value="Single_hybrid_motif"/>
</dbReference>
<keyword evidence="7" id="KW-1185">Reference proteome</keyword>
<dbReference type="SUPFAM" id="SSF51230">
    <property type="entry name" value="Single hybrid motif"/>
    <property type="match status" value="1"/>
</dbReference>
<dbReference type="AlphaFoldDB" id="A4BEQ6"/>
<gene>
    <name evidence="3" type="primary">gcvH</name>
    <name evidence="6" type="ORF">MED297_02647</name>
</gene>
<comment type="subunit">
    <text evidence="3">The glycine cleavage system is composed of four proteins: P, T, L and H.</text>
</comment>
<dbReference type="InterPro" id="IPR000089">
    <property type="entry name" value="Biotin_lipoyl"/>
</dbReference>
<sequence length="129" mass="13905">MSNIPADLKYANSHEWVRDEGNGIVTVGISDFAQEKLGDVVFVELPEEGATITVGDPVAVVESVKAASDIYAPVTGTVVEVNSSLEDSPEQVNEDAYEDGWFFKVQVADDNENVDLMDADSYADVCAED</sequence>
<dbReference type="InterPro" id="IPR002930">
    <property type="entry name" value="GCV_H"/>
</dbReference>
<comment type="similarity">
    <text evidence="1 3">Belongs to the GcvH family.</text>
</comment>
<dbReference type="NCBIfam" id="TIGR00527">
    <property type="entry name" value="gcvH"/>
    <property type="match status" value="1"/>
</dbReference>
<dbReference type="PANTHER" id="PTHR11715:SF3">
    <property type="entry name" value="GLYCINE CLEAVAGE SYSTEM H PROTEIN-RELATED"/>
    <property type="match status" value="1"/>
</dbReference>
<evidence type="ECO:0000256" key="4">
    <source>
        <dbReference type="PIRSR" id="PIRSR617453-50"/>
    </source>
</evidence>
<keyword evidence="2 3" id="KW-0450">Lipoyl</keyword>
<dbReference type="EMBL" id="AAOE01000010">
    <property type="protein sequence ID" value="EAR09483.1"/>
    <property type="molecule type" value="Genomic_DNA"/>
</dbReference>
<evidence type="ECO:0000256" key="1">
    <source>
        <dbReference type="ARBA" id="ARBA00009249"/>
    </source>
</evidence>
<protein>
    <recommendedName>
        <fullName evidence="3">Glycine cleavage system H protein</fullName>
    </recommendedName>
</protein>
<accession>A4BEQ6</accession>
<dbReference type="NCBIfam" id="NF002270">
    <property type="entry name" value="PRK01202.1"/>
    <property type="match status" value="1"/>
</dbReference>
<evidence type="ECO:0000259" key="5">
    <source>
        <dbReference type="PROSITE" id="PS50968"/>
    </source>
</evidence>
<proteinExistence type="inferred from homology"/>
<organism evidence="6 7">
    <name type="scientific">Reinekea blandensis MED297</name>
    <dbReference type="NCBI Taxonomy" id="314283"/>
    <lineage>
        <taxon>Bacteria</taxon>
        <taxon>Pseudomonadati</taxon>
        <taxon>Pseudomonadota</taxon>
        <taxon>Gammaproteobacteria</taxon>
        <taxon>Oceanospirillales</taxon>
        <taxon>Saccharospirillaceae</taxon>
        <taxon>Reinekea</taxon>
    </lineage>
</organism>
<comment type="function">
    <text evidence="3">The glycine cleavage system catalyzes the degradation of glycine. The H protein shuttles the methylamine group of glycine from the P protein to the T protein.</text>
</comment>
<evidence type="ECO:0000256" key="3">
    <source>
        <dbReference type="HAMAP-Rule" id="MF_00272"/>
    </source>
</evidence>
<feature type="domain" description="Lipoyl-binding" evidence="5">
    <location>
        <begin position="24"/>
        <end position="106"/>
    </location>
</feature>
<dbReference type="RefSeq" id="WP_008047145.1">
    <property type="nucleotide sequence ID" value="NZ_CH724153.1"/>
</dbReference>